<feature type="compositionally biased region" description="Basic and acidic residues" evidence="1">
    <location>
        <begin position="45"/>
        <end position="61"/>
    </location>
</feature>
<protein>
    <submittedName>
        <fullName evidence="2">Uncharacterized protein</fullName>
    </submittedName>
</protein>
<accession>A0ABD3SGG9</accession>
<sequence length="194" mass="20721">MASTVVTSTTRGNESIVLNPSRTSEEDALPESVVEEAGMLLNSEEFNRSADVRDDPPEHQPRSRSQSPLTVQSVATGFLSVASASLGPSILSTAAVASSRSFGTRRANAAAAIANAEVGRFMANRVVSFTTNDLAVGRQSTPQMQENDGGGDSITMPDELDNFSDIADAFSNSARVWREEYEARLDAIHKRLGN</sequence>
<evidence type="ECO:0000313" key="2">
    <source>
        <dbReference type="EMBL" id="KAL3823604.1"/>
    </source>
</evidence>
<evidence type="ECO:0000313" key="3">
    <source>
        <dbReference type="Proteomes" id="UP001530377"/>
    </source>
</evidence>
<keyword evidence="3" id="KW-1185">Reference proteome</keyword>
<dbReference type="AlphaFoldDB" id="A0ABD3SGG9"/>
<evidence type="ECO:0000256" key="1">
    <source>
        <dbReference type="SAM" id="MobiDB-lite"/>
    </source>
</evidence>
<comment type="caution">
    <text evidence="2">The sequence shown here is derived from an EMBL/GenBank/DDBJ whole genome shotgun (WGS) entry which is preliminary data.</text>
</comment>
<organism evidence="2 3">
    <name type="scientific">Cyclostephanos tholiformis</name>
    <dbReference type="NCBI Taxonomy" id="382380"/>
    <lineage>
        <taxon>Eukaryota</taxon>
        <taxon>Sar</taxon>
        <taxon>Stramenopiles</taxon>
        <taxon>Ochrophyta</taxon>
        <taxon>Bacillariophyta</taxon>
        <taxon>Coscinodiscophyceae</taxon>
        <taxon>Thalassiosirophycidae</taxon>
        <taxon>Stephanodiscales</taxon>
        <taxon>Stephanodiscaceae</taxon>
        <taxon>Cyclostephanos</taxon>
    </lineage>
</organism>
<reference evidence="2 3" key="1">
    <citation type="submission" date="2024-10" db="EMBL/GenBank/DDBJ databases">
        <title>Updated reference genomes for cyclostephanoid diatoms.</title>
        <authorList>
            <person name="Roberts W.R."/>
            <person name="Alverson A.J."/>
        </authorList>
    </citation>
    <scope>NUCLEOTIDE SEQUENCE [LARGE SCALE GENOMIC DNA]</scope>
    <source>
        <strain evidence="2 3">AJA228-03</strain>
    </source>
</reference>
<dbReference type="Proteomes" id="UP001530377">
    <property type="component" value="Unassembled WGS sequence"/>
</dbReference>
<name>A0ABD3SGG9_9STRA</name>
<feature type="compositionally biased region" description="Polar residues" evidence="1">
    <location>
        <begin position="1"/>
        <end position="22"/>
    </location>
</feature>
<feature type="region of interest" description="Disordered" evidence="1">
    <location>
        <begin position="1"/>
        <end position="70"/>
    </location>
</feature>
<proteinExistence type="predicted"/>
<dbReference type="EMBL" id="JALLPB020000033">
    <property type="protein sequence ID" value="KAL3823604.1"/>
    <property type="molecule type" value="Genomic_DNA"/>
</dbReference>
<gene>
    <name evidence="2" type="ORF">ACHAXA_005585</name>
</gene>